<gene>
    <name evidence="2" type="ordered locus">RSal33209_0112</name>
</gene>
<dbReference type="STRING" id="288705.RSal33209_0112"/>
<evidence type="ECO:0000313" key="3">
    <source>
        <dbReference type="Proteomes" id="UP000002007"/>
    </source>
</evidence>
<evidence type="ECO:0000256" key="1">
    <source>
        <dbReference type="SAM" id="Phobius"/>
    </source>
</evidence>
<keyword evidence="1" id="KW-0472">Membrane</keyword>
<dbReference type="AlphaFoldDB" id="A9WKQ9"/>
<dbReference type="EMBL" id="CP000910">
    <property type="protein sequence ID" value="ABY21868.1"/>
    <property type="molecule type" value="Genomic_DNA"/>
</dbReference>
<organism evidence="2 3">
    <name type="scientific">Renibacterium salmoninarum (strain ATCC 33209 / DSM 20767 / JCM 11484 / NBRC 15589 / NCIMB 2235)</name>
    <dbReference type="NCBI Taxonomy" id="288705"/>
    <lineage>
        <taxon>Bacteria</taxon>
        <taxon>Bacillati</taxon>
        <taxon>Actinomycetota</taxon>
        <taxon>Actinomycetes</taxon>
        <taxon>Micrococcales</taxon>
        <taxon>Micrococcaceae</taxon>
        <taxon>Renibacterium</taxon>
    </lineage>
</organism>
<keyword evidence="3" id="KW-1185">Reference proteome</keyword>
<sequence length="70" mass="8055">MSVLSPPRPPAKSKTAPNASIPRLRKRSFRQRLRRDKVMLALVLPGFLFFVVFNYIPLLGNIVAFLDYRP</sequence>
<dbReference type="eggNOG" id="COG4209">
    <property type="taxonomic scope" value="Bacteria"/>
</dbReference>
<reference evidence="3" key="1">
    <citation type="journal article" date="2008" name="J. Bacteriol.">
        <title>Genome sequence of the fish pathogen Renibacterium salmoninarum suggests reductive evolution away from an environmental Arthrobacter ancestor.</title>
        <authorList>
            <person name="Wiens G.D."/>
            <person name="Rockey D.D."/>
            <person name="Wu Z."/>
            <person name="Chang J."/>
            <person name="Levy R."/>
            <person name="Crane S."/>
            <person name="Chen D.S."/>
            <person name="Capri G.R."/>
            <person name="Burnett J.R."/>
            <person name="Sudheesh P.S."/>
            <person name="Schipma M.J."/>
            <person name="Burd H."/>
            <person name="Bhattacharyya A."/>
            <person name="Rhodes L.D."/>
            <person name="Kaul R."/>
            <person name="Strom M.S."/>
        </authorList>
    </citation>
    <scope>NUCLEOTIDE SEQUENCE [LARGE SCALE GENOMIC DNA]</scope>
    <source>
        <strain evidence="3">ATCC 33209 / DSM 20767 / JCM 11484 / NBRC 15589 / NCIMB 2235</strain>
    </source>
</reference>
<accession>A9WKQ9</accession>
<dbReference type="HOGENOM" id="CLU_2755023_0_0_11"/>
<keyword evidence="1" id="KW-0812">Transmembrane</keyword>
<dbReference type="KEGG" id="rsa:RSal33209_0112"/>
<keyword evidence="2" id="KW-0762">Sugar transport</keyword>
<proteinExistence type="predicted"/>
<keyword evidence="1" id="KW-1133">Transmembrane helix</keyword>
<feature type="transmembrane region" description="Helical" evidence="1">
    <location>
        <begin position="38"/>
        <end position="66"/>
    </location>
</feature>
<dbReference type="Proteomes" id="UP000002007">
    <property type="component" value="Chromosome"/>
</dbReference>
<dbReference type="RefSeq" id="WP_012243576.1">
    <property type="nucleotide sequence ID" value="NC_010168.1"/>
</dbReference>
<evidence type="ECO:0000313" key="2">
    <source>
        <dbReference type="EMBL" id="ABY21868.1"/>
    </source>
</evidence>
<name>A9WKQ9_RENSM</name>
<protein>
    <submittedName>
        <fullName evidence="2">ABC-type sugar transport system, permease component</fullName>
    </submittedName>
</protein>
<keyword evidence="2" id="KW-0813">Transport</keyword>